<protein>
    <submittedName>
        <fullName evidence="1">Uncharacterized protein</fullName>
    </submittedName>
</protein>
<gene>
    <name evidence="1" type="ORF">A2866_06080</name>
</gene>
<reference evidence="1 2" key="1">
    <citation type="journal article" date="2016" name="Nat. Commun.">
        <title>Thousands of microbial genomes shed light on interconnected biogeochemical processes in an aquifer system.</title>
        <authorList>
            <person name="Anantharaman K."/>
            <person name="Brown C.T."/>
            <person name="Hug L.A."/>
            <person name="Sharon I."/>
            <person name="Castelle C.J."/>
            <person name="Probst A.J."/>
            <person name="Thomas B.C."/>
            <person name="Singh A."/>
            <person name="Wilkins M.J."/>
            <person name="Karaoz U."/>
            <person name="Brodie E.L."/>
            <person name="Williams K.H."/>
            <person name="Hubbard S.S."/>
            <person name="Banfield J.F."/>
        </authorList>
    </citation>
    <scope>NUCLEOTIDE SEQUENCE [LARGE SCALE GENOMIC DNA]</scope>
</reference>
<evidence type="ECO:0000313" key="1">
    <source>
        <dbReference type="EMBL" id="OGK21957.1"/>
    </source>
</evidence>
<dbReference type="EMBL" id="MFZI01000011">
    <property type="protein sequence ID" value="OGK21957.1"/>
    <property type="molecule type" value="Genomic_DNA"/>
</dbReference>
<comment type="caution">
    <text evidence="1">The sequence shown here is derived from an EMBL/GenBank/DDBJ whole genome shotgun (WGS) entry which is preliminary data.</text>
</comment>
<accession>A0A1F7GSJ6</accession>
<dbReference type="AlphaFoldDB" id="A0A1F7GSJ6"/>
<organism evidence="1 2">
    <name type="scientific">Candidatus Roizmanbacteria bacterium RIFCSPHIGHO2_01_FULL_39_8</name>
    <dbReference type="NCBI Taxonomy" id="1802033"/>
    <lineage>
        <taxon>Bacteria</taxon>
        <taxon>Candidatus Roizmaniibacteriota</taxon>
    </lineage>
</organism>
<evidence type="ECO:0000313" key="2">
    <source>
        <dbReference type="Proteomes" id="UP000177026"/>
    </source>
</evidence>
<sequence>MAKILERRKAILLRNKGKTYSEIRGIIKVSKSTLSLWLKFYPLSTRQLQRVNKNKYRAIEKFRLTMRKKREKRLDQYYQAQQKRLLPFSRKELLIAGLLLYWGEGNKASSHTISLNNNDPGVLKFALYWLLKGLLIPKSKIKIYLHLYKDMDIEKEITYWSKMLDISKANFIKPYIKESSRSEIDQKGFGHGTCGVTVHDTKIKETILMGIKGISDYYGKKIADI</sequence>
<proteinExistence type="predicted"/>
<name>A0A1F7GSJ6_9BACT</name>
<dbReference type="Proteomes" id="UP000177026">
    <property type="component" value="Unassembled WGS sequence"/>
</dbReference>